<dbReference type="CDD" id="cd00751">
    <property type="entry name" value="thiolase"/>
    <property type="match status" value="1"/>
</dbReference>
<evidence type="ECO:0000259" key="8">
    <source>
        <dbReference type="Pfam" id="PF00108"/>
    </source>
</evidence>
<dbReference type="PANTHER" id="PTHR18919:SF107">
    <property type="entry name" value="ACETYL-COA ACETYLTRANSFERASE, CYTOSOLIC"/>
    <property type="match status" value="1"/>
</dbReference>
<dbReference type="NCBIfam" id="TIGR01930">
    <property type="entry name" value="AcCoA-C-Actrans"/>
    <property type="match status" value="1"/>
</dbReference>
<dbReference type="InterPro" id="IPR020616">
    <property type="entry name" value="Thiolase_N"/>
</dbReference>
<reference evidence="10 11" key="1">
    <citation type="submission" date="2009-08" db="EMBL/GenBank/DDBJ databases">
        <authorList>
            <person name="Muzny D."/>
            <person name="Qin X."/>
            <person name="Deng J."/>
            <person name="Jiang H."/>
            <person name="Liu Y."/>
            <person name="Qu J."/>
            <person name="Song X.-Z."/>
            <person name="Zhang L."/>
            <person name="Thornton R."/>
            <person name="Coyle M."/>
            <person name="Francisco L."/>
            <person name="Jackson L."/>
            <person name="Javaid M."/>
            <person name="Korchina V."/>
            <person name="Kovar C."/>
            <person name="Mata R."/>
            <person name="Mathew T."/>
            <person name="Ngo R."/>
            <person name="Nguyen L."/>
            <person name="Nguyen N."/>
            <person name="Okwuonu G."/>
            <person name="Ongeri F."/>
            <person name="Pham C."/>
            <person name="Simmons D."/>
            <person name="Wilczek-Boney K."/>
            <person name="Hale W."/>
            <person name="Jakkamsetti A."/>
            <person name="Pham P."/>
            <person name="Ruth R."/>
            <person name="San Lucas F."/>
            <person name="Warren J."/>
            <person name="Zhang J."/>
            <person name="Zhao Z."/>
            <person name="Zhou C."/>
            <person name="Zhu D."/>
            <person name="Lee S."/>
            <person name="Bess C."/>
            <person name="Blankenburg K."/>
            <person name="Forbes L."/>
            <person name="Fu Q."/>
            <person name="Gubbala S."/>
            <person name="Hirani K."/>
            <person name="Jayaseelan J.C."/>
            <person name="Lara F."/>
            <person name="Munidasa M."/>
            <person name="Palculict T."/>
            <person name="Patil S."/>
            <person name="Pu L.-L."/>
            <person name="Saada N."/>
            <person name="Tang L."/>
            <person name="Weissenberger G."/>
            <person name="Zhu Y."/>
            <person name="Hemphill L."/>
            <person name="Shang Y."/>
            <person name="Youmans B."/>
            <person name="Ayvaz T."/>
            <person name="Ross M."/>
            <person name="Santibanez J."/>
            <person name="Aqrawi P."/>
            <person name="Gross S."/>
            <person name="Joshi V."/>
            <person name="Fowler G."/>
            <person name="Nazareth L."/>
            <person name="Reid J."/>
            <person name="Worley K."/>
            <person name="Petrosino J."/>
            <person name="Highlander S."/>
            <person name="Gibbs R."/>
        </authorList>
    </citation>
    <scope>NUCLEOTIDE SEQUENCE [LARGE SCALE GENOMIC DNA]</scope>
    <source>
        <strain evidence="10 11">ATCC 49175</strain>
    </source>
</reference>
<evidence type="ECO:0000256" key="5">
    <source>
        <dbReference type="ARBA" id="ARBA00030755"/>
    </source>
</evidence>
<comment type="caution">
    <text evidence="10">The sequence shown here is derived from an EMBL/GenBank/DDBJ whole genome shotgun (WGS) entry which is preliminary data.</text>
</comment>
<feature type="domain" description="Thiolase N-terminal" evidence="8">
    <location>
        <begin position="6"/>
        <end position="264"/>
    </location>
</feature>
<feature type="active site" description="Acyl-thioester intermediate" evidence="6">
    <location>
        <position position="90"/>
    </location>
</feature>
<dbReference type="HOGENOM" id="CLU_031026_0_0_9"/>
<dbReference type="InterPro" id="IPR020613">
    <property type="entry name" value="Thiolase_CS"/>
</dbReference>
<dbReference type="STRING" id="638301.HMPREF0444_1156"/>
<keyword evidence="3 7" id="KW-0808">Transferase</keyword>
<gene>
    <name evidence="10" type="primary">atoB</name>
    <name evidence="10" type="ORF">HMPREF0444_1156</name>
</gene>
<dbReference type="Pfam" id="PF02803">
    <property type="entry name" value="Thiolase_C"/>
    <property type="match status" value="1"/>
</dbReference>
<dbReference type="PROSITE" id="PS00737">
    <property type="entry name" value="THIOLASE_2"/>
    <property type="match status" value="1"/>
</dbReference>
<dbReference type="SUPFAM" id="SSF53901">
    <property type="entry name" value="Thiolase-like"/>
    <property type="match status" value="2"/>
</dbReference>
<dbReference type="RefSeq" id="WP_005607372.1">
    <property type="nucleotide sequence ID" value="NZ_CP102283.1"/>
</dbReference>
<keyword evidence="11" id="KW-1185">Reference proteome</keyword>
<dbReference type="GO" id="GO:0003985">
    <property type="term" value="F:acetyl-CoA C-acetyltransferase activity"/>
    <property type="evidence" value="ECO:0007669"/>
    <property type="project" value="UniProtKB-EC"/>
</dbReference>
<keyword evidence="4 7" id="KW-0012">Acyltransferase</keyword>
<dbReference type="FunFam" id="3.40.47.10:FF:000010">
    <property type="entry name" value="Acetyl-CoA acetyltransferase (Thiolase)"/>
    <property type="match status" value="1"/>
</dbReference>
<dbReference type="InterPro" id="IPR002155">
    <property type="entry name" value="Thiolase"/>
</dbReference>
<feature type="domain" description="Thiolase C-terminal" evidence="9">
    <location>
        <begin position="273"/>
        <end position="394"/>
    </location>
</feature>
<sequence>MNGNDIVIVSATRTAIGKFGGQFATTSAIELGTAVAKSAIQKAKLSPDQIDTVIFGNVLQAGLGQNPARQVGLKAGLLHSSTALTVNEVCGSGLKAIILAAQSLRLGDAKIVLAGGMENMSLAPHLLQQRFAPKNGPVTLVDSLFNDGLTDAYSMDAMGITAENIVEKYGFTREEQDAFAVASQQKAAKAQEEGHFEKEITPVAVFNRKTKSDDFKDSDEFTRANTTLESLSGLKPAFKKDGVVTAGNSSGINDGAACVIMTTREYAKEMNLPILATLKGYAEAGVDPAIMGIGPIPAIEKLVARTRIPLEKVDIFELNEAFAAQSMAVIKDLKIPTEKVNPFGGAIALGHPIGASGTRIVVTLINALEQLDSKLGIASLCVGGGMGVAIAIEREK</sequence>
<dbReference type="GeneID" id="78411910"/>
<evidence type="ECO:0000256" key="1">
    <source>
        <dbReference type="ARBA" id="ARBA00010982"/>
    </source>
</evidence>
<comment type="similarity">
    <text evidence="1 7">Belongs to the thiolase-like superfamily. Thiolase family.</text>
</comment>
<dbReference type="PANTHER" id="PTHR18919">
    <property type="entry name" value="ACETYL-COA C-ACYLTRANSFERASE"/>
    <property type="match status" value="1"/>
</dbReference>
<feature type="active site" description="Proton acceptor" evidence="6">
    <location>
        <position position="351"/>
    </location>
</feature>
<dbReference type="PROSITE" id="PS00099">
    <property type="entry name" value="THIOLASE_3"/>
    <property type="match status" value="1"/>
</dbReference>
<dbReference type="PIRSF" id="PIRSF000429">
    <property type="entry name" value="Ac-CoA_Ac_transf"/>
    <property type="match status" value="1"/>
</dbReference>
<proteinExistence type="inferred from homology"/>
<organism evidence="10 11">
    <name type="scientific">Granulicatella adiacens ATCC 49175</name>
    <dbReference type="NCBI Taxonomy" id="638301"/>
    <lineage>
        <taxon>Bacteria</taxon>
        <taxon>Bacillati</taxon>
        <taxon>Bacillota</taxon>
        <taxon>Bacilli</taxon>
        <taxon>Lactobacillales</taxon>
        <taxon>Carnobacteriaceae</taxon>
        <taxon>Granulicatella</taxon>
    </lineage>
</organism>
<name>C8NGW1_9LACT</name>
<evidence type="ECO:0000259" key="9">
    <source>
        <dbReference type="Pfam" id="PF02803"/>
    </source>
</evidence>
<dbReference type="EC" id="2.3.1.9" evidence="2"/>
<dbReference type="InterPro" id="IPR020610">
    <property type="entry name" value="Thiolase_AS"/>
</dbReference>
<dbReference type="InterPro" id="IPR020617">
    <property type="entry name" value="Thiolase_C"/>
</dbReference>
<dbReference type="EMBL" id="ACKZ01000020">
    <property type="protein sequence ID" value="EEW36938.1"/>
    <property type="molecule type" value="Genomic_DNA"/>
</dbReference>
<accession>C8NGW1</accession>
<dbReference type="Proteomes" id="UP000005926">
    <property type="component" value="Unassembled WGS sequence"/>
</dbReference>
<evidence type="ECO:0000256" key="3">
    <source>
        <dbReference type="ARBA" id="ARBA00022679"/>
    </source>
</evidence>
<dbReference type="AlphaFoldDB" id="C8NGW1"/>
<dbReference type="Gene3D" id="3.40.47.10">
    <property type="match status" value="1"/>
</dbReference>
<evidence type="ECO:0000256" key="2">
    <source>
        <dbReference type="ARBA" id="ARBA00012705"/>
    </source>
</evidence>
<evidence type="ECO:0000313" key="11">
    <source>
        <dbReference type="Proteomes" id="UP000005926"/>
    </source>
</evidence>
<evidence type="ECO:0000313" key="10">
    <source>
        <dbReference type="EMBL" id="EEW36938.1"/>
    </source>
</evidence>
<protein>
    <recommendedName>
        <fullName evidence="2">acetyl-CoA C-acetyltransferase</fullName>
        <ecNumber evidence="2">2.3.1.9</ecNumber>
    </recommendedName>
    <alternativeName>
        <fullName evidence="5">Acetoacetyl-CoA thiolase</fullName>
    </alternativeName>
</protein>
<evidence type="ECO:0000256" key="6">
    <source>
        <dbReference type="PIRSR" id="PIRSR000429-1"/>
    </source>
</evidence>
<dbReference type="InterPro" id="IPR020615">
    <property type="entry name" value="Thiolase_acyl_enz_int_AS"/>
</dbReference>
<dbReference type="eggNOG" id="COG0183">
    <property type="taxonomic scope" value="Bacteria"/>
</dbReference>
<dbReference type="PROSITE" id="PS00098">
    <property type="entry name" value="THIOLASE_1"/>
    <property type="match status" value="1"/>
</dbReference>
<evidence type="ECO:0000256" key="4">
    <source>
        <dbReference type="ARBA" id="ARBA00023315"/>
    </source>
</evidence>
<dbReference type="Pfam" id="PF00108">
    <property type="entry name" value="Thiolase_N"/>
    <property type="match status" value="1"/>
</dbReference>
<evidence type="ECO:0000256" key="7">
    <source>
        <dbReference type="RuleBase" id="RU003557"/>
    </source>
</evidence>
<dbReference type="InterPro" id="IPR016039">
    <property type="entry name" value="Thiolase-like"/>
</dbReference>
<feature type="active site" description="Proton acceptor" evidence="6">
    <location>
        <position position="381"/>
    </location>
</feature>